<keyword evidence="1" id="KW-1133">Transmembrane helix</keyword>
<accession>A0ABN6MTP5</accession>
<dbReference type="PROSITE" id="PS00409">
    <property type="entry name" value="PROKAR_NTER_METHYL"/>
    <property type="match status" value="1"/>
</dbReference>
<keyword evidence="3" id="KW-1185">Reference proteome</keyword>
<protein>
    <recommendedName>
        <fullName evidence="4">Prepilin-type N-terminal cleavage/methylation domain-containing protein</fullName>
    </recommendedName>
</protein>
<feature type="transmembrane region" description="Helical" evidence="1">
    <location>
        <begin position="12"/>
        <end position="32"/>
    </location>
</feature>
<reference evidence="3" key="1">
    <citation type="journal article" date="2022" name="Int. J. Syst. Evol. Microbiol.">
        <title>Anaeromyxobacter oryzae sp. nov., Anaeromyxobacter diazotrophicus sp. nov. and Anaeromyxobacter paludicola sp. nov., isolated from paddy soils.</title>
        <authorList>
            <person name="Itoh H."/>
            <person name="Xu Z."/>
            <person name="Mise K."/>
            <person name="Masuda Y."/>
            <person name="Ushijima N."/>
            <person name="Hayakawa C."/>
            <person name="Shiratori Y."/>
            <person name="Senoo K."/>
        </authorList>
    </citation>
    <scope>NUCLEOTIDE SEQUENCE [LARGE SCALE GENOMIC DNA]</scope>
    <source>
        <strain evidence="3">Red232</strain>
    </source>
</reference>
<dbReference type="EMBL" id="AP025591">
    <property type="protein sequence ID" value="BDG04281.1"/>
    <property type="molecule type" value="Genomic_DNA"/>
</dbReference>
<name>A0ABN6MTP5_9BACT</name>
<proteinExistence type="predicted"/>
<evidence type="ECO:0008006" key="4">
    <source>
        <dbReference type="Google" id="ProtNLM"/>
    </source>
</evidence>
<dbReference type="InterPro" id="IPR045584">
    <property type="entry name" value="Pilin-like"/>
</dbReference>
<evidence type="ECO:0000313" key="2">
    <source>
        <dbReference type="EMBL" id="BDG04281.1"/>
    </source>
</evidence>
<keyword evidence="1" id="KW-0812">Transmembrane</keyword>
<gene>
    <name evidence="2" type="ORF">AMOR_32770</name>
</gene>
<keyword evidence="1" id="KW-0472">Membrane</keyword>
<sequence>MPIRRTRGFTLLELMIVLSIVAILAALAATALTRDRPRATLQTLASDVQALLRNARQNALATGRPTIVMVFPNFANPLGGVGRVILLEDPAGTFFQAAAATNFGAYDPATARIGVGDEILLSIDFPRNVRVGPGTGMGATAVLAAPYGRVNVQKACSFCNAVGDGRGAVRFDSRGRAAFYSGNGAPLDVWGASFSLANLDASNAQVTPGVRTFVVTSTTGGVRSFIAGG</sequence>
<dbReference type="NCBIfam" id="TIGR02532">
    <property type="entry name" value="IV_pilin_GFxxxE"/>
    <property type="match status" value="1"/>
</dbReference>
<organism evidence="2 3">
    <name type="scientific">Anaeromyxobacter oryzae</name>
    <dbReference type="NCBI Taxonomy" id="2918170"/>
    <lineage>
        <taxon>Bacteria</taxon>
        <taxon>Pseudomonadati</taxon>
        <taxon>Myxococcota</taxon>
        <taxon>Myxococcia</taxon>
        <taxon>Myxococcales</taxon>
        <taxon>Cystobacterineae</taxon>
        <taxon>Anaeromyxobacteraceae</taxon>
        <taxon>Anaeromyxobacter</taxon>
    </lineage>
</organism>
<dbReference type="SUPFAM" id="SSF54523">
    <property type="entry name" value="Pili subunits"/>
    <property type="match status" value="1"/>
</dbReference>
<evidence type="ECO:0000256" key="1">
    <source>
        <dbReference type="SAM" id="Phobius"/>
    </source>
</evidence>
<dbReference type="Gene3D" id="3.30.700.10">
    <property type="entry name" value="Glycoprotein, Type 4 Pilin"/>
    <property type="match status" value="1"/>
</dbReference>
<dbReference type="InterPro" id="IPR012902">
    <property type="entry name" value="N_methyl_site"/>
</dbReference>
<dbReference type="Pfam" id="PF07963">
    <property type="entry name" value="N_methyl"/>
    <property type="match status" value="1"/>
</dbReference>
<evidence type="ECO:0000313" key="3">
    <source>
        <dbReference type="Proteomes" id="UP001162891"/>
    </source>
</evidence>
<dbReference type="Proteomes" id="UP001162891">
    <property type="component" value="Chromosome"/>
</dbReference>
<dbReference type="RefSeq" id="WP_248352644.1">
    <property type="nucleotide sequence ID" value="NZ_AP025591.1"/>
</dbReference>